<accession>A0AAD4QNT7</accession>
<organism evidence="5 6">
    <name type="scientific">Multifurca ochricompacta</name>
    <dbReference type="NCBI Taxonomy" id="376703"/>
    <lineage>
        <taxon>Eukaryota</taxon>
        <taxon>Fungi</taxon>
        <taxon>Dikarya</taxon>
        <taxon>Basidiomycota</taxon>
        <taxon>Agaricomycotina</taxon>
        <taxon>Agaricomycetes</taxon>
        <taxon>Russulales</taxon>
        <taxon>Russulaceae</taxon>
        <taxon>Multifurca</taxon>
    </lineage>
</organism>
<protein>
    <recommendedName>
        <fullName evidence="4">Alpha/beta hydrolase fold-3 domain-containing protein</fullName>
    </recommendedName>
</protein>
<evidence type="ECO:0000256" key="2">
    <source>
        <dbReference type="SAM" id="MobiDB-lite"/>
    </source>
</evidence>
<dbReference type="EMBL" id="WTXG01000014">
    <property type="protein sequence ID" value="KAI0301633.1"/>
    <property type="molecule type" value="Genomic_DNA"/>
</dbReference>
<evidence type="ECO:0000313" key="5">
    <source>
        <dbReference type="EMBL" id="KAI0301633.1"/>
    </source>
</evidence>
<feature type="domain" description="Alpha/beta hydrolase fold-3" evidence="4">
    <location>
        <begin position="232"/>
        <end position="297"/>
    </location>
</feature>
<dbReference type="Gene3D" id="3.40.50.1820">
    <property type="entry name" value="alpha/beta hydrolase"/>
    <property type="match status" value="3"/>
</dbReference>
<dbReference type="SUPFAM" id="SSF53474">
    <property type="entry name" value="alpha/beta-Hydrolases"/>
    <property type="match status" value="2"/>
</dbReference>
<feature type="domain" description="Alpha/beta hydrolase fold-3" evidence="4">
    <location>
        <begin position="412"/>
        <end position="507"/>
    </location>
</feature>
<dbReference type="GO" id="GO:0016787">
    <property type="term" value="F:hydrolase activity"/>
    <property type="evidence" value="ECO:0007669"/>
    <property type="project" value="UniProtKB-KW"/>
</dbReference>
<comment type="caution">
    <text evidence="5">The sequence shown here is derived from an EMBL/GenBank/DDBJ whole genome shotgun (WGS) entry which is preliminary data.</text>
</comment>
<evidence type="ECO:0000259" key="4">
    <source>
        <dbReference type="Pfam" id="PF07859"/>
    </source>
</evidence>
<keyword evidence="3" id="KW-0812">Transmembrane</keyword>
<dbReference type="Pfam" id="PF07859">
    <property type="entry name" value="Abhydrolase_3"/>
    <property type="match status" value="2"/>
</dbReference>
<keyword evidence="6" id="KW-1185">Reference proteome</keyword>
<reference evidence="5" key="1">
    <citation type="journal article" date="2022" name="New Phytol.">
        <title>Evolutionary transition to the ectomycorrhizal habit in the genomes of a hyperdiverse lineage of mushroom-forming fungi.</title>
        <authorList>
            <person name="Looney B."/>
            <person name="Miyauchi S."/>
            <person name="Morin E."/>
            <person name="Drula E."/>
            <person name="Courty P.E."/>
            <person name="Kohler A."/>
            <person name="Kuo A."/>
            <person name="LaButti K."/>
            <person name="Pangilinan J."/>
            <person name="Lipzen A."/>
            <person name="Riley R."/>
            <person name="Andreopoulos W."/>
            <person name="He G."/>
            <person name="Johnson J."/>
            <person name="Nolan M."/>
            <person name="Tritt A."/>
            <person name="Barry K.W."/>
            <person name="Grigoriev I.V."/>
            <person name="Nagy L.G."/>
            <person name="Hibbett D."/>
            <person name="Henrissat B."/>
            <person name="Matheny P.B."/>
            <person name="Labbe J."/>
            <person name="Martin F.M."/>
        </authorList>
    </citation>
    <scope>NUCLEOTIDE SEQUENCE</scope>
    <source>
        <strain evidence="5">BPL690</strain>
    </source>
</reference>
<evidence type="ECO:0000313" key="6">
    <source>
        <dbReference type="Proteomes" id="UP001203297"/>
    </source>
</evidence>
<dbReference type="AlphaFoldDB" id="A0AAD4QNT7"/>
<dbReference type="Proteomes" id="UP001203297">
    <property type="component" value="Unassembled WGS sequence"/>
</dbReference>
<dbReference type="InterPro" id="IPR029058">
    <property type="entry name" value="AB_hydrolase_fold"/>
</dbReference>
<keyword evidence="3" id="KW-0472">Membrane</keyword>
<sequence>MYDKTPVYPHQQHLPWAHEPWKSFYVFQRLLTTILLVPLWAAYYSILPLSFRPRSSWSITQIIVVKFTKRIYKVTEVAGVTWGTRDPTQEPVEKSLKETRFAWVPPLPDELCTGVVNDDQVPSQKVGTYIWPKALPPNVRMRMRCTRRGGGDNAPEKDHQEKHTPNNVLTVTSQSDEALTDIISATSTPASNFKLPKVDLQVVEPLHYNGDSTCNLDVEADAADSYPPMIGIYLHGGGYCHMSAHENSGTSRIPRRLMKDKLFQEIHAVEYRLLQHSPVPGALQDAAAVYAHLVTHHLGARKGSDGKYHYPHPPITYHTHTDDSPTRQDASSPTFTPSIGLALDNETRLDNFANLPRTLTSSPVAETEHRQHHSCSDSVDPVISGNDAIPHSPAHSIHSSRTNTHPIASAYRPRIILIGDSAGGNLVLALARWIRDQGVLPAPDGMLLLSPSCDPSHTLPQVPASRRPRPHADTDYLLDTPEPRALLSRTFLGHHPIEMVYSPYVSPASEWVLSVFHGEEGMVDLEPLGPHKDSRDYRDEGIKTYDCAVNGSPTFSDGRTAASNPFIRVPPGMGLFTEFPRALVVVGDAERLEREVVALERALEHDGVRVRMVWAKDAVHDILIMGAWDERVREGIWKEIDKWVREIATE</sequence>
<dbReference type="PANTHER" id="PTHR48081:SF8">
    <property type="entry name" value="ALPHA_BETA HYDROLASE FOLD-3 DOMAIN-CONTAINING PROTEIN-RELATED"/>
    <property type="match status" value="1"/>
</dbReference>
<evidence type="ECO:0000256" key="3">
    <source>
        <dbReference type="SAM" id="Phobius"/>
    </source>
</evidence>
<keyword evidence="3" id="KW-1133">Transmembrane helix</keyword>
<name>A0AAD4QNT7_9AGAM</name>
<dbReference type="InterPro" id="IPR013094">
    <property type="entry name" value="AB_hydrolase_3"/>
</dbReference>
<keyword evidence="1" id="KW-0378">Hydrolase</keyword>
<dbReference type="InterPro" id="IPR050300">
    <property type="entry name" value="GDXG_lipolytic_enzyme"/>
</dbReference>
<feature type="transmembrane region" description="Helical" evidence="3">
    <location>
        <begin position="26"/>
        <end position="46"/>
    </location>
</feature>
<proteinExistence type="predicted"/>
<evidence type="ECO:0000256" key="1">
    <source>
        <dbReference type="ARBA" id="ARBA00022801"/>
    </source>
</evidence>
<feature type="region of interest" description="Disordered" evidence="2">
    <location>
        <begin position="301"/>
        <end position="334"/>
    </location>
</feature>
<feature type="region of interest" description="Disordered" evidence="2">
    <location>
        <begin position="458"/>
        <end position="477"/>
    </location>
</feature>
<gene>
    <name evidence="5" type="ORF">B0F90DRAFT_1718843</name>
</gene>
<dbReference type="PANTHER" id="PTHR48081">
    <property type="entry name" value="AB HYDROLASE SUPERFAMILY PROTEIN C4A8.06C"/>
    <property type="match status" value="1"/>
</dbReference>